<dbReference type="AlphaFoldDB" id="W7ID00"/>
<dbReference type="Gene3D" id="3.40.50.150">
    <property type="entry name" value="Vaccinia Virus protein VP39"/>
    <property type="match status" value="1"/>
</dbReference>
<evidence type="ECO:0000313" key="2">
    <source>
        <dbReference type="Proteomes" id="UP000019277"/>
    </source>
</evidence>
<dbReference type="GO" id="GO:0032259">
    <property type="term" value="P:methylation"/>
    <property type="evidence" value="ECO:0007669"/>
    <property type="project" value="UniProtKB-KW"/>
</dbReference>
<dbReference type="InterPro" id="IPR008715">
    <property type="entry name" value="SAM-MeTfrase_NodS-like"/>
</dbReference>
<dbReference type="GO" id="GO:0008757">
    <property type="term" value="F:S-adenosylmethionine-dependent methyltransferase activity"/>
    <property type="evidence" value="ECO:0007669"/>
    <property type="project" value="InterPro"/>
</dbReference>
<dbReference type="PATRIC" id="fig|909613.9.peg.6035"/>
<dbReference type="Pfam" id="PF05401">
    <property type="entry name" value="NodS"/>
    <property type="match status" value="1"/>
</dbReference>
<keyword evidence="2" id="KW-1185">Reference proteome</keyword>
<organism evidence="1 2">
    <name type="scientific">Actinokineospora spheciospongiae</name>
    <dbReference type="NCBI Taxonomy" id="909613"/>
    <lineage>
        <taxon>Bacteria</taxon>
        <taxon>Bacillati</taxon>
        <taxon>Actinomycetota</taxon>
        <taxon>Actinomycetes</taxon>
        <taxon>Pseudonocardiales</taxon>
        <taxon>Pseudonocardiaceae</taxon>
        <taxon>Actinokineospora</taxon>
    </lineage>
</organism>
<dbReference type="GO" id="GO:0009312">
    <property type="term" value="P:oligosaccharide biosynthetic process"/>
    <property type="evidence" value="ECO:0007669"/>
    <property type="project" value="InterPro"/>
</dbReference>
<dbReference type="OrthoDB" id="116799at2"/>
<dbReference type="eggNOG" id="COG0500">
    <property type="taxonomic scope" value="Bacteria"/>
</dbReference>
<comment type="caution">
    <text evidence="1">The sequence shown here is derived from an EMBL/GenBank/DDBJ whole genome shotgun (WGS) entry which is preliminary data.</text>
</comment>
<keyword evidence="1" id="KW-0489">Methyltransferase</keyword>
<dbReference type="SUPFAM" id="SSF53335">
    <property type="entry name" value="S-adenosyl-L-methionine-dependent methyltransferases"/>
    <property type="match status" value="1"/>
</dbReference>
<dbReference type="STRING" id="909613.UO65_6034"/>
<gene>
    <name evidence="1" type="ORF">UO65_6034</name>
</gene>
<evidence type="ECO:0000313" key="1">
    <source>
        <dbReference type="EMBL" id="EWC58680.1"/>
    </source>
</evidence>
<dbReference type="EMBL" id="AYXG01000231">
    <property type="protein sequence ID" value="EWC58680.1"/>
    <property type="molecule type" value="Genomic_DNA"/>
</dbReference>
<keyword evidence="1" id="KW-0808">Transferase</keyword>
<dbReference type="RefSeq" id="WP_035289190.1">
    <property type="nucleotide sequence ID" value="NZ_AYXG01000231.1"/>
</dbReference>
<reference evidence="1 2" key="1">
    <citation type="journal article" date="2014" name="Genome Announc.">
        <title>Draft Genome Sequence of the Antitrypanosomally Active Sponge-Associated Bacterium Actinokineospora sp. Strain EG49.</title>
        <authorList>
            <person name="Harjes J."/>
            <person name="Ryu T."/>
            <person name="Abdelmohsen U.R."/>
            <person name="Moitinho-Silva L."/>
            <person name="Horn H."/>
            <person name="Ravasi T."/>
            <person name="Hentschel U."/>
        </authorList>
    </citation>
    <scope>NUCLEOTIDE SEQUENCE [LARGE SCALE GENOMIC DNA]</scope>
    <source>
        <strain evidence="1 2">EG49</strain>
    </source>
</reference>
<dbReference type="InterPro" id="IPR029063">
    <property type="entry name" value="SAM-dependent_MTases_sf"/>
</dbReference>
<accession>W7ID00</accession>
<name>W7ID00_9PSEU</name>
<sequence>MSLGPDYFTAQYAADPDPWGFRSRWYEQRKYALTLAALTRPRYRSAFEPGCSVGVLTAALAQRCDRVLAWDLDPTARAQAAAGTPDNVVVDAGQVPGDWPPGEHDLVVLSEVGYYLDATDLRRLVDLAVGSLARDGELVLVHWRHPVADYPADGDTVHRAFLADSPLHRQVGHLEPDFRLDVLTRQPGSVATREGLC</sequence>
<protein>
    <submittedName>
        <fullName evidence="1">Methyltransferase type 12</fullName>
    </submittedName>
</protein>
<proteinExistence type="predicted"/>
<dbReference type="Proteomes" id="UP000019277">
    <property type="component" value="Unassembled WGS sequence"/>
</dbReference>